<protein>
    <submittedName>
        <fullName evidence="1">Uncharacterized protein</fullName>
    </submittedName>
</protein>
<organism evidence="1">
    <name type="scientific">marine sediment metagenome</name>
    <dbReference type="NCBI Taxonomy" id="412755"/>
    <lineage>
        <taxon>unclassified sequences</taxon>
        <taxon>metagenomes</taxon>
        <taxon>ecological metagenomes</taxon>
    </lineage>
</organism>
<reference evidence="1" key="1">
    <citation type="journal article" date="2015" name="Nature">
        <title>Complex archaea that bridge the gap between prokaryotes and eukaryotes.</title>
        <authorList>
            <person name="Spang A."/>
            <person name="Saw J.H."/>
            <person name="Jorgensen S.L."/>
            <person name="Zaremba-Niedzwiedzka K."/>
            <person name="Martijn J."/>
            <person name="Lind A.E."/>
            <person name="van Eijk R."/>
            <person name="Schleper C."/>
            <person name="Guy L."/>
            <person name="Ettema T.J."/>
        </authorList>
    </citation>
    <scope>NUCLEOTIDE SEQUENCE</scope>
</reference>
<dbReference type="Gene3D" id="3.40.1230.10">
    <property type="entry name" value="MTH938-like"/>
    <property type="match status" value="1"/>
</dbReference>
<accession>A0A0F9G019</accession>
<gene>
    <name evidence="1" type="ORF">LCGC14_2180250</name>
</gene>
<dbReference type="PANTHER" id="PTHR15811">
    <property type="entry name" value="MTH938 DOMAIN-CONTAINING PROTEIN"/>
    <property type="match status" value="1"/>
</dbReference>
<comment type="caution">
    <text evidence="1">The sequence shown here is derived from an EMBL/GenBank/DDBJ whole genome shotgun (WGS) entry which is preliminary data.</text>
</comment>
<dbReference type="GO" id="GO:0005737">
    <property type="term" value="C:cytoplasm"/>
    <property type="evidence" value="ECO:0007669"/>
    <property type="project" value="TreeGrafter"/>
</dbReference>
<dbReference type="PANTHER" id="PTHR15811:SF5">
    <property type="entry name" value="MTH938 DOMAIN-CONTAINING PROTEIN"/>
    <property type="match status" value="1"/>
</dbReference>
<evidence type="ECO:0000313" key="1">
    <source>
        <dbReference type="EMBL" id="KKL62930.1"/>
    </source>
</evidence>
<dbReference type="InterPro" id="IPR007523">
    <property type="entry name" value="NDUFAF3/AAMDC"/>
</dbReference>
<dbReference type="AlphaFoldDB" id="A0A0F9G019"/>
<proteinExistence type="predicted"/>
<dbReference type="InterPro" id="IPR036748">
    <property type="entry name" value="MTH938-like_sf"/>
</dbReference>
<dbReference type="EMBL" id="LAZR01028334">
    <property type="protein sequence ID" value="KKL62930.1"/>
    <property type="molecule type" value="Genomic_DNA"/>
</dbReference>
<name>A0A0F9G019_9ZZZZ</name>
<dbReference type="SUPFAM" id="SSF64076">
    <property type="entry name" value="MTH938-like"/>
    <property type="match status" value="1"/>
</dbReference>
<dbReference type="Pfam" id="PF04430">
    <property type="entry name" value="DUF498"/>
    <property type="match status" value="1"/>
</dbReference>
<sequence length="113" mass="13088">MSLRMKSEFINDYKFGRITILNKTYSDDIILLNKKVEPKWWRKEGHNLSKEDLNKVLDYKPELLIIGTGDSGLMKVPPELTKNLNFEVISLLTSEAVKKYNSKIKGNKKIAFL</sequence>